<accession>A0A1J7JY44</accession>
<reference evidence="1 2" key="1">
    <citation type="submission" date="2016-10" db="EMBL/GenBank/DDBJ databases">
        <title>Draft genome sequence of Coniochaeta ligniaria NRRL30616, a lignocellulolytic fungus for bioabatement of inhibitors in plant biomass hydrolysates.</title>
        <authorList>
            <consortium name="DOE Joint Genome Institute"/>
            <person name="Jimenez D.J."/>
            <person name="Hector R.E."/>
            <person name="Riley R."/>
            <person name="Sun H."/>
            <person name="Grigoriev I.V."/>
            <person name="Van Elsas J.D."/>
            <person name="Nichols N.N."/>
        </authorList>
    </citation>
    <scope>NUCLEOTIDE SEQUENCE [LARGE SCALE GENOMIC DNA]</scope>
    <source>
        <strain evidence="1 2">NRRL 30616</strain>
    </source>
</reference>
<evidence type="ECO:0000313" key="1">
    <source>
        <dbReference type="EMBL" id="OIW34348.1"/>
    </source>
</evidence>
<dbReference type="InParanoid" id="A0A1J7JY44"/>
<proteinExistence type="predicted"/>
<gene>
    <name evidence="1" type="ORF">CONLIGDRAFT_675338</name>
</gene>
<sequence length="141" mass="15134">MAARAPDTTSTEGSQPADSVTIENTLDIPTLPMAPTISSLVDPSTWGELNAYDENATPTAAKTCSSLSFITELHTFLFNNGVLILVKGNRIAAANIEWAAKQETYDTWPLGDINANAKRSNTFKDKLAPSILGACPKDYND</sequence>
<organism evidence="1 2">
    <name type="scientific">Coniochaeta ligniaria NRRL 30616</name>
    <dbReference type="NCBI Taxonomy" id="1408157"/>
    <lineage>
        <taxon>Eukaryota</taxon>
        <taxon>Fungi</taxon>
        <taxon>Dikarya</taxon>
        <taxon>Ascomycota</taxon>
        <taxon>Pezizomycotina</taxon>
        <taxon>Sordariomycetes</taxon>
        <taxon>Sordariomycetidae</taxon>
        <taxon>Coniochaetales</taxon>
        <taxon>Coniochaetaceae</taxon>
        <taxon>Coniochaeta</taxon>
    </lineage>
</organism>
<keyword evidence="2" id="KW-1185">Reference proteome</keyword>
<protein>
    <submittedName>
        <fullName evidence="1">Uncharacterized protein</fullName>
    </submittedName>
</protein>
<dbReference type="Proteomes" id="UP000182658">
    <property type="component" value="Unassembled WGS sequence"/>
</dbReference>
<dbReference type="AlphaFoldDB" id="A0A1J7JY44"/>
<dbReference type="EMBL" id="KV875093">
    <property type="protein sequence ID" value="OIW34348.1"/>
    <property type="molecule type" value="Genomic_DNA"/>
</dbReference>
<name>A0A1J7JY44_9PEZI</name>
<evidence type="ECO:0000313" key="2">
    <source>
        <dbReference type="Proteomes" id="UP000182658"/>
    </source>
</evidence>